<keyword evidence="2" id="KW-1185">Reference proteome</keyword>
<dbReference type="GeneID" id="85444517"/>
<proteinExistence type="predicted"/>
<sequence>MGLTDAHVTFTNELGTPLEVRKTASVAMEKDLPDVQTVPAYQTSKLQHINTSDISVLQSSFTLAFSDETVKVDLGRELYVTDATWSATDGKIGGLLAPINSMNNGVDFRLWFFACDGSSVDYLNRYLISAAKLVPQTLVAHPITVPLPPVLNKSSVTLTKLEIPEMKCVYASILALAAVAVSVPGSSAGVPRVTADALGSNKVTVTAILNTSLMASGSVSLFDGSFTSVGELALTEVSMLARVVVDLSSPPHLSAVVESLAISIGEWSLSSDIFESIEKAFPWLAGILSLVEDSYHLAALFNTDPVNSQIVELVNTILKGLLGSDGTAFFESLAPVADPETVKSANSIPKPMSAQAPEHDLLFPNTATATDTKIINHPEVVGAERPSLDTQGKTDGV</sequence>
<dbReference type="Proteomes" id="UP001230504">
    <property type="component" value="Unassembled WGS sequence"/>
</dbReference>
<accession>A0AAD8V209</accession>
<comment type="caution">
    <text evidence="1">The sequence shown here is derived from an EMBL/GenBank/DDBJ whole genome shotgun (WGS) entry which is preliminary data.</text>
</comment>
<dbReference type="AlphaFoldDB" id="A0AAD8V209"/>
<evidence type="ECO:0000313" key="2">
    <source>
        <dbReference type="Proteomes" id="UP001230504"/>
    </source>
</evidence>
<organism evidence="1 2">
    <name type="scientific">Colletotrichum navitas</name>
    <dbReference type="NCBI Taxonomy" id="681940"/>
    <lineage>
        <taxon>Eukaryota</taxon>
        <taxon>Fungi</taxon>
        <taxon>Dikarya</taxon>
        <taxon>Ascomycota</taxon>
        <taxon>Pezizomycotina</taxon>
        <taxon>Sordariomycetes</taxon>
        <taxon>Hypocreomycetidae</taxon>
        <taxon>Glomerellales</taxon>
        <taxon>Glomerellaceae</taxon>
        <taxon>Colletotrichum</taxon>
        <taxon>Colletotrichum graminicola species complex</taxon>
    </lineage>
</organism>
<evidence type="ECO:0000313" key="1">
    <source>
        <dbReference type="EMBL" id="KAK1579234.1"/>
    </source>
</evidence>
<reference evidence="1" key="1">
    <citation type="submission" date="2021-06" db="EMBL/GenBank/DDBJ databases">
        <title>Comparative genomics, transcriptomics and evolutionary studies reveal genomic signatures of adaptation to plant cell wall in hemibiotrophic fungi.</title>
        <authorList>
            <consortium name="DOE Joint Genome Institute"/>
            <person name="Baroncelli R."/>
            <person name="Diaz J.F."/>
            <person name="Benocci T."/>
            <person name="Peng M."/>
            <person name="Battaglia E."/>
            <person name="Haridas S."/>
            <person name="Andreopoulos W."/>
            <person name="Labutti K."/>
            <person name="Pangilinan J."/>
            <person name="Floch G.L."/>
            <person name="Makela M.R."/>
            <person name="Henrissat B."/>
            <person name="Grigoriev I.V."/>
            <person name="Crouch J.A."/>
            <person name="De Vries R.P."/>
            <person name="Sukno S.A."/>
            <person name="Thon M.R."/>
        </authorList>
    </citation>
    <scope>NUCLEOTIDE SEQUENCE</scope>
    <source>
        <strain evidence="1">CBS 125086</strain>
    </source>
</reference>
<gene>
    <name evidence="1" type="ORF">LY79DRAFT_582677</name>
</gene>
<name>A0AAD8V209_9PEZI</name>
<protein>
    <submittedName>
        <fullName evidence="1">Uncharacterized protein</fullName>
    </submittedName>
</protein>
<dbReference type="EMBL" id="JAHLJV010000069">
    <property type="protein sequence ID" value="KAK1579234.1"/>
    <property type="molecule type" value="Genomic_DNA"/>
</dbReference>
<dbReference type="RefSeq" id="XP_060410385.1">
    <property type="nucleotide sequence ID" value="XM_060560277.1"/>
</dbReference>